<keyword evidence="4" id="KW-0456">Lyase</keyword>
<dbReference type="SUPFAM" id="SSF48230">
    <property type="entry name" value="Chondroitin AC/alginate lyase"/>
    <property type="match status" value="1"/>
</dbReference>
<accession>A0ABW5LW29</accession>
<comment type="caution">
    <text evidence="8">The sequence shown here is derived from an EMBL/GenBank/DDBJ whole genome shotgun (WGS) entry which is preliminary data.</text>
</comment>
<feature type="domain" description="Heparinase II/III-like C-terminal" evidence="7">
    <location>
        <begin position="450"/>
        <end position="652"/>
    </location>
</feature>
<dbReference type="Proteomes" id="UP001597469">
    <property type="component" value="Unassembled WGS sequence"/>
</dbReference>
<dbReference type="Pfam" id="PF05426">
    <property type="entry name" value="Alginate_lyase"/>
    <property type="match status" value="1"/>
</dbReference>
<name>A0ABW5LW29_9BACT</name>
<dbReference type="Gene3D" id="1.50.10.100">
    <property type="entry name" value="Chondroitin AC/alginate lyase"/>
    <property type="match status" value="1"/>
</dbReference>
<evidence type="ECO:0000313" key="8">
    <source>
        <dbReference type="EMBL" id="MFD2569000.1"/>
    </source>
</evidence>
<evidence type="ECO:0000256" key="5">
    <source>
        <dbReference type="SAM" id="SignalP"/>
    </source>
</evidence>
<keyword evidence="2 5" id="KW-0732">Signal</keyword>
<sequence>MNKLFFVFVSWFVLAGSCFCRAQSSLPSSVSLNGSALQHPYLVLTKAQFDTLRQEIQSTPWKQQSWKQLQATAEKYLQQPVEIPPRGGNWDHYYISPTTANNLKKGRQIGDWQWEHVDVKTGEVFRGDTSVIAKDYDGVVIGFIHDALAIGVLQLGLAYQVSHEKKYADKARAILLAYAERYARFPRIDNQGVREPKLGGTRIYKQTLNEAIWLMDLVQGTDLIWDMLSPTDRKQLNEKLFYPSAKMLRAFEYVGEVGNIQCWKNAAIGMVGFLNNDADLIHTAMFDSLRGYDRQLMAGLTMEGFQKQLSPGYHFYSLMALTNLAQASRNYGYPLRLLPLRRMFHAPLLLANGAMTLPAFNDSRMLNLRERSQRYLYEWGYSMFKDEPFRHVIYGDDRAEFTNLGAIFTGWALLYGEPNVSPPGPWYVYSKNFSEAGVGMLATWQGRDNLSFYLNYDSLHHWHGHYDELGFALFKGFEPISVVPGAVRYSSPEINEWNRTSFAHNTFVVNEKPQKKSKGQCLFFGGENRVRLMMTQTTNAYDSVRFIRSAALLNENLMLIIDQFQTPLPPQTLDIVYHQAGTWVNRPTGQSWTTASDKIGYNQVQDWQQHPADKGVSLATLTKAGREVSVHAASLAPMQVMTGYGKPDLGQNVPVMVFRQKTNQTAVAWCIDLGGNSPSVSLERVSQKQGKEAPESQAVKVTVKLSTGESWQIWANPDELALQKGAQVTKKLLTVEHREK</sequence>
<dbReference type="Gene3D" id="2.70.98.70">
    <property type="match status" value="1"/>
</dbReference>
<dbReference type="PANTHER" id="PTHR39210:SF1">
    <property type="entry name" value="HEPARIN-SULFATE LYASE"/>
    <property type="match status" value="1"/>
</dbReference>
<evidence type="ECO:0000256" key="1">
    <source>
        <dbReference type="ARBA" id="ARBA00004418"/>
    </source>
</evidence>
<dbReference type="InterPro" id="IPR012480">
    <property type="entry name" value="Hepar_II_III_C"/>
</dbReference>
<dbReference type="PROSITE" id="PS51257">
    <property type="entry name" value="PROKAR_LIPOPROTEIN"/>
    <property type="match status" value="1"/>
</dbReference>
<feature type="chain" id="PRO_5046597973" evidence="5">
    <location>
        <begin position="23"/>
        <end position="740"/>
    </location>
</feature>
<dbReference type="EMBL" id="JBHULN010000001">
    <property type="protein sequence ID" value="MFD2569000.1"/>
    <property type="molecule type" value="Genomic_DNA"/>
</dbReference>
<dbReference type="InterPro" id="IPR008397">
    <property type="entry name" value="Alginate_lyase_dom"/>
</dbReference>
<evidence type="ECO:0000259" key="7">
    <source>
        <dbReference type="Pfam" id="PF07940"/>
    </source>
</evidence>
<dbReference type="RefSeq" id="WP_381517312.1">
    <property type="nucleotide sequence ID" value="NZ_JBHULN010000001.1"/>
</dbReference>
<feature type="signal peptide" evidence="5">
    <location>
        <begin position="1"/>
        <end position="22"/>
    </location>
</feature>
<dbReference type="InterPro" id="IPR008929">
    <property type="entry name" value="Chondroitin_lyas"/>
</dbReference>
<protein>
    <submittedName>
        <fullName evidence="8">Heparinase II/III family protein</fullName>
    </submittedName>
</protein>
<comment type="subcellular location">
    <subcellularLocation>
        <location evidence="1">Periplasm</location>
    </subcellularLocation>
</comment>
<proteinExistence type="predicted"/>
<evidence type="ECO:0000313" key="9">
    <source>
        <dbReference type="Proteomes" id="UP001597469"/>
    </source>
</evidence>
<organism evidence="8 9">
    <name type="scientific">Spirosoma soli</name>
    <dbReference type="NCBI Taxonomy" id="1770529"/>
    <lineage>
        <taxon>Bacteria</taxon>
        <taxon>Pseudomonadati</taxon>
        <taxon>Bacteroidota</taxon>
        <taxon>Cytophagia</taxon>
        <taxon>Cytophagales</taxon>
        <taxon>Cytophagaceae</taxon>
        <taxon>Spirosoma</taxon>
    </lineage>
</organism>
<evidence type="ECO:0000256" key="3">
    <source>
        <dbReference type="ARBA" id="ARBA00022764"/>
    </source>
</evidence>
<feature type="domain" description="Alginate lyase" evidence="6">
    <location>
        <begin position="152"/>
        <end position="336"/>
    </location>
</feature>
<keyword evidence="3" id="KW-0574">Periplasm</keyword>
<reference evidence="9" key="1">
    <citation type="journal article" date="2019" name="Int. J. Syst. Evol. Microbiol.">
        <title>The Global Catalogue of Microorganisms (GCM) 10K type strain sequencing project: providing services to taxonomists for standard genome sequencing and annotation.</title>
        <authorList>
            <consortium name="The Broad Institute Genomics Platform"/>
            <consortium name="The Broad Institute Genome Sequencing Center for Infectious Disease"/>
            <person name="Wu L."/>
            <person name="Ma J."/>
        </authorList>
    </citation>
    <scope>NUCLEOTIDE SEQUENCE [LARGE SCALE GENOMIC DNA]</scope>
    <source>
        <strain evidence="9">KCTC 42805</strain>
    </source>
</reference>
<dbReference type="PANTHER" id="PTHR39210">
    <property type="entry name" value="HEPARIN-SULFATE LYASE"/>
    <property type="match status" value="1"/>
</dbReference>
<evidence type="ECO:0000256" key="4">
    <source>
        <dbReference type="ARBA" id="ARBA00023239"/>
    </source>
</evidence>
<gene>
    <name evidence="8" type="ORF">ACFSUS_00035</name>
</gene>
<dbReference type="Pfam" id="PF07940">
    <property type="entry name" value="Hepar_II_III_C"/>
    <property type="match status" value="1"/>
</dbReference>
<evidence type="ECO:0000259" key="6">
    <source>
        <dbReference type="Pfam" id="PF05426"/>
    </source>
</evidence>
<keyword evidence="9" id="KW-1185">Reference proteome</keyword>
<evidence type="ECO:0000256" key="2">
    <source>
        <dbReference type="ARBA" id="ARBA00022729"/>
    </source>
</evidence>